<organism evidence="1 2">
    <name type="scientific">Idiomarina piscisalsi</name>
    <dbReference type="NCBI Taxonomy" id="1096243"/>
    <lineage>
        <taxon>Bacteria</taxon>
        <taxon>Pseudomonadati</taxon>
        <taxon>Pseudomonadota</taxon>
        <taxon>Gammaproteobacteria</taxon>
        <taxon>Alteromonadales</taxon>
        <taxon>Idiomarinaceae</taxon>
        <taxon>Idiomarina</taxon>
    </lineage>
</organism>
<dbReference type="Gene3D" id="2.60.40.2810">
    <property type="match status" value="1"/>
</dbReference>
<gene>
    <name evidence="1" type="ORF">CEW91_09770</name>
</gene>
<keyword evidence="2" id="KW-1185">Reference proteome</keyword>
<dbReference type="EMBL" id="CP022133">
    <property type="protein sequence ID" value="ASG66406.1"/>
    <property type="molecule type" value="Genomic_DNA"/>
</dbReference>
<dbReference type="Proteomes" id="UP000197717">
    <property type="component" value="Chromosome"/>
</dbReference>
<evidence type="ECO:0000313" key="1">
    <source>
        <dbReference type="EMBL" id="ASG66406.1"/>
    </source>
</evidence>
<name>A0ABN5AR61_9GAMM</name>
<dbReference type="PROSITE" id="PS51257">
    <property type="entry name" value="PROKAR_LIPOPROTEIN"/>
    <property type="match status" value="1"/>
</dbReference>
<accession>A0ABN5AR61</accession>
<sequence>MDFKVSMISRSLIIAGVASSLIACGGSSETNEAPVAGAVSAEADVSQEQTTVNLLASSTDPNGDALTVTEVGSAEFGTVSLDGNTAVYTPESTSNFGEDSFTFTISDGELTSEATATIDLVGTLSIQGQVIDSPIANATVSIIVNGEEYTVQADENGFYELPAKFSSLDSNQVVRITARGSEEFNQGNVTLSSMLTSIGKLLERAGDDFTLSRSDINDVNVTHVTTARDVLTRKAAGDQEVTADNIAEFGNAIDPQLLIQMAAVTKLIVDNDSFELPEGYETIEEFLNDDNSYNEFVETASAGGDSSPLNQAIEETLEDPDVMPELRMEDLYGTYMQIRRAPEFLKPDAAATWKISENGISQSQVVEAESPVVSFSLNGNKLVPDTENAKLSGSVNFAFLSEDAFEDRPEAKDAWVAYNGWSSFRPTQVQVTVQTDLVESSVISQSESELVLRNTTVYKQSAVTFEFEGQQYVAKPATESQSQNDIRLVKVDEFMQSELTFNVSEQSEWLLPPVKSSFSTLELVAYKLSADNSYAMQQSDIYLEQHSYTEQDVAGTWQLSEDKRHLTLTPTSGDYSIRLTRHRNDPDYKSVVTEYLYEGESKVTKLLYGMPTPQAPDFSVVDMVTESDLLFNSIVNYRDAVFWSDSDTLRVKEFMFDFNADGTGQQLSGLCKGELLSFGTVCSEPMQAAPDSIQEMTWELGGDAVFDELFIFNRNAQIETSDSMRYWLPLGFSDKDILSVLEWNVWTYYDTDGTPNGNSYILPRFNHYQLAERPEVYDPNATGTSSMTKTLFSEVESQTSSNLGYIIINPQVSPETQRKH</sequence>
<evidence type="ECO:0000313" key="2">
    <source>
        <dbReference type="Proteomes" id="UP000197717"/>
    </source>
</evidence>
<dbReference type="RefSeq" id="WP_088768777.1">
    <property type="nucleotide sequence ID" value="NZ_CP022133.1"/>
</dbReference>
<dbReference type="Pfam" id="PF17963">
    <property type="entry name" value="Big_9"/>
    <property type="match status" value="1"/>
</dbReference>
<protein>
    <recommendedName>
        <fullName evidence="3">Cadherin domain-containing protein</fullName>
    </recommendedName>
</protein>
<evidence type="ECO:0008006" key="3">
    <source>
        <dbReference type="Google" id="ProtNLM"/>
    </source>
</evidence>
<reference evidence="1 2" key="1">
    <citation type="submission" date="2017-06" db="EMBL/GenBank/DDBJ databases">
        <title>Complete genome sequence of Idiomarina piscisalsi strain 10PY1A isolated from soil of Soudi Arabia.</title>
        <authorList>
            <person name="Kim M.-C."/>
            <person name="Jung B.K."/>
            <person name="Budiyanto F."/>
            <person name="Nzila A."/>
            <person name="Shin J.-H."/>
        </authorList>
    </citation>
    <scope>NUCLEOTIDE SEQUENCE [LARGE SCALE GENOMIC DNA]</scope>
    <source>
        <strain evidence="1 2">10PY1A</strain>
    </source>
</reference>
<proteinExistence type="predicted"/>